<protein>
    <recommendedName>
        <fullName evidence="2">DUF2059 domain-containing protein</fullName>
    </recommendedName>
</protein>
<feature type="signal peptide" evidence="1">
    <location>
        <begin position="1"/>
        <end position="26"/>
    </location>
</feature>
<name>A0ABQ4QIX7_9HYPH</name>
<dbReference type="InterPro" id="IPR018637">
    <property type="entry name" value="DUF2059"/>
</dbReference>
<dbReference type="Proteomes" id="UP001055117">
    <property type="component" value="Unassembled WGS sequence"/>
</dbReference>
<dbReference type="RefSeq" id="WP_147830967.1">
    <property type="nucleotide sequence ID" value="NZ_BPQG01000044.1"/>
</dbReference>
<accession>A0ABQ4QIX7</accession>
<reference evidence="3 4" key="1">
    <citation type="journal article" date="2021" name="Front. Microbiol.">
        <title>Comprehensive Comparative Genomics and Phenotyping of Methylobacterium Species.</title>
        <authorList>
            <person name="Alessa O."/>
            <person name="Ogura Y."/>
            <person name="Fujitani Y."/>
            <person name="Takami H."/>
            <person name="Hayashi T."/>
            <person name="Sahin N."/>
            <person name="Tani A."/>
        </authorList>
    </citation>
    <scope>NUCLEOTIDE SEQUENCE [LARGE SCALE GENOMIC DNA]</scope>
    <source>
        <strain evidence="3 4">DSM 23679</strain>
    </source>
</reference>
<evidence type="ECO:0000313" key="3">
    <source>
        <dbReference type="EMBL" id="GJD45009.1"/>
    </source>
</evidence>
<organism evidence="3 4">
    <name type="scientific">Methylobacterium cerastii</name>
    <dbReference type="NCBI Taxonomy" id="932741"/>
    <lineage>
        <taxon>Bacteria</taxon>
        <taxon>Pseudomonadati</taxon>
        <taxon>Pseudomonadota</taxon>
        <taxon>Alphaproteobacteria</taxon>
        <taxon>Hyphomicrobiales</taxon>
        <taxon>Methylobacteriaceae</taxon>
        <taxon>Methylobacterium</taxon>
    </lineage>
</organism>
<proteinExistence type="predicted"/>
<evidence type="ECO:0000259" key="2">
    <source>
        <dbReference type="Pfam" id="PF09832"/>
    </source>
</evidence>
<dbReference type="EMBL" id="BPQG01000044">
    <property type="protein sequence ID" value="GJD45009.1"/>
    <property type="molecule type" value="Genomic_DNA"/>
</dbReference>
<evidence type="ECO:0000256" key="1">
    <source>
        <dbReference type="SAM" id="SignalP"/>
    </source>
</evidence>
<keyword evidence="4" id="KW-1185">Reference proteome</keyword>
<feature type="chain" id="PRO_5046030694" description="DUF2059 domain-containing protein" evidence="1">
    <location>
        <begin position="27"/>
        <end position="185"/>
    </location>
</feature>
<sequence>MRIATLTPVTLAVLTLALGLTGPVRAQAPAPAKLVPQVTLDPARLAAAKAVVARAQGDRDTTLQAMTAPMTAMVQQMGLKQPDRAKVMVQEVIMPILSAHYDELLNLQAISFAAVLSKEDLEAIAAFYDTPAGRNMAKAQPQLAQAQLSGMQHWIGSLAGEMQTKLQATAEAHGWAPGGNRPKPN</sequence>
<keyword evidence="1" id="KW-0732">Signal</keyword>
<gene>
    <name evidence="3" type="ORF">AFCDBAGC_2878</name>
</gene>
<dbReference type="Pfam" id="PF09832">
    <property type="entry name" value="DUF2059"/>
    <property type="match status" value="1"/>
</dbReference>
<evidence type="ECO:0000313" key="4">
    <source>
        <dbReference type="Proteomes" id="UP001055117"/>
    </source>
</evidence>
<comment type="caution">
    <text evidence="3">The sequence shown here is derived from an EMBL/GenBank/DDBJ whole genome shotgun (WGS) entry which is preliminary data.</text>
</comment>
<feature type="domain" description="DUF2059" evidence="2">
    <location>
        <begin position="112"/>
        <end position="159"/>
    </location>
</feature>